<evidence type="ECO:0000256" key="1">
    <source>
        <dbReference type="SAM" id="Phobius"/>
    </source>
</evidence>
<evidence type="ECO:0000313" key="2">
    <source>
        <dbReference type="EMBL" id="PFG36597.1"/>
    </source>
</evidence>
<comment type="caution">
    <text evidence="2">The sequence shown here is derived from an EMBL/GenBank/DDBJ whole genome shotgun (WGS) entry which is preliminary data.</text>
</comment>
<proteinExistence type="predicted"/>
<dbReference type="Pfam" id="PF10724">
    <property type="entry name" value="DUF2516"/>
    <property type="match status" value="1"/>
</dbReference>
<dbReference type="OrthoDB" id="4774469at2"/>
<organism evidence="2 3">
    <name type="scientific">Flavimobilis soli</name>
    <dbReference type="NCBI Taxonomy" id="442709"/>
    <lineage>
        <taxon>Bacteria</taxon>
        <taxon>Bacillati</taxon>
        <taxon>Actinomycetota</taxon>
        <taxon>Actinomycetes</taxon>
        <taxon>Micrococcales</taxon>
        <taxon>Jonesiaceae</taxon>
        <taxon>Flavimobilis</taxon>
    </lineage>
</organism>
<keyword evidence="1" id="KW-1133">Transmembrane helix</keyword>
<reference evidence="2 3" key="1">
    <citation type="submission" date="2017-10" db="EMBL/GenBank/DDBJ databases">
        <title>Sequencing the genomes of 1000 actinobacteria strains.</title>
        <authorList>
            <person name="Klenk H.-P."/>
        </authorList>
    </citation>
    <scope>NUCLEOTIDE SEQUENCE [LARGE SCALE GENOMIC DNA]</scope>
    <source>
        <strain evidence="2 3">DSM 21574</strain>
    </source>
</reference>
<protein>
    <submittedName>
        <fullName evidence="2">Uncharacterized protein DUF2516</fullName>
    </submittedName>
</protein>
<keyword evidence="1" id="KW-0472">Membrane</keyword>
<accession>A0A2A9EC09</accession>
<feature type="transmembrane region" description="Helical" evidence="1">
    <location>
        <begin position="70"/>
        <end position="87"/>
    </location>
</feature>
<feature type="transmembrane region" description="Helical" evidence="1">
    <location>
        <begin position="47"/>
        <end position="64"/>
    </location>
</feature>
<dbReference type="RefSeq" id="WP_098457758.1">
    <property type="nucleotide sequence ID" value="NZ_PDJH01000001.1"/>
</dbReference>
<keyword evidence="3" id="KW-1185">Reference proteome</keyword>
<feature type="transmembrane region" description="Helical" evidence="1">
    <location>
        <begin position="6"/>
        <end position="26"/>
    </location>
</feature>
<name>A0A2A9EC09_9MICO</name>
<sequence>MFTLAQLSIVFVLCVAVFASQVWAFVDAAPRAARGFTAEGKLTKTKWLLILGVCALFGFISLPYPIGIGGLSFLVVISAVPPIVYFVDVKPAIAPYGKGKGGSRGTGNRGGW</sequence>
<dbReference type="AlphaFoldDB" id="A0A2A9EC09"/>
<dbReference type="EMBL" id="PDJH01000001">
    <property type="protein sequence ID" value="PFG36597.1"/>
    <property type="molecule type" value="Genomic_DNA"/>
</dbReference>
<gene>
    <name evidence="2" type="ORF">ATL41_1326</name>
</gene>
<dbReference type="InterPro" id="IPR019662">
    <property type="entry name" value="DUF2516"/>
</dbReference>
<dbReference type="Proteomes" id="UP000221394">
    <property type="component" value="Unassembled WGS sequence"/>
</dbReference>
<keyword evidence="1" id="KW-0812">Transmembrane</keyword>
<evidence type="ECO:0000313" key="3">
    <source>
        <dbReference type="Proteomes" id="UP000221394"/>
    </source>
</evidence>